<dbReference type="AlphaFoldDB" id="A0A0V8DX42"/>
<gene>
    <name evidence="2" type="ORF">M20_2437</name>
</gene>
<feature type="transmembrane region" description="Helical" evidence="1">
    <location>
        <begin position="167"/>
        <end position="184"/>
    </location>
</feature>
<dbReference type="RefSeq" id="WP_058212230.1">
    <property type="nucleotide sequence ID" value="NZ_LKLU01000134.1"/>
</dbReference>
<evidence type="ECO:0000313" key="2">
    <source>
        <dbReference type="EMBL" id="KSU18124.1"/>
    </source>
</evidence>
<name>A0A0V8DX42_LACLL</name>
<evidence type="ECO:0000256" key="1">
    <source>
        <dbReference type="SAM" id="Phobius"/>
    </source>
</evidence>
<feature type="transmembrane region" description="Helical" evidence="1">
    <location>
        <begin position="6"/>
        <end position="28"/>
    </location>
</feature>
<protein>
    <submittedName>
        <fullName evidence="2">Uncharacterized protein</fullName>
    </submittedName>
</protein>
<keyword evidence="1" id="KW-0812">Transmembrane</keyword>
<reference evidence="3" key="1">
    <citation type="submission" date="2015-10" db="EMBL/GenBank/DDBJ databases">
        <title>Draft Genome Sequences of 11 Lactococcus lactis subspecies cremoris strains.</title>
        <authorList>
            <person name="Wels M."/>
            <person name="Backus L."/>
            <person name="Boekhorst J."/>
            <person name="Dijkstra A."/>
            <person name="Beerthuizen M."/>
            <person name="Kelly W."/>
            <person name="Siezen R."/>
            <person name="Bachmann H."/>
            <person name="Van Hijum S."/>
        </authorList>
    </citation>
    <scope>NUCLEOTIDE SEQUENCE [LARGE SCALE GENOMIC DNA]</scope>
    <source>
        <strain evidence="3">M20</strain>
    </source>
</reference>
<proteinExistence type="predicted"/>
<accession>A0A0V8DX42</accession>
<dbReference type="Proteomes" id="UP000053719">
    <property type="component" value="Unassembled WGS sequence"/>
</dbReference>
<comment type="caution">
    <text evidence="2">The sequence shown here is derived from an EMBL/GenBank/DDBJ whole genome shotgun (WGS) entry which is preliminary data.</text>
</comment>
<evidence type="ECO:0000313" key="3">
    <source>
        <dbReference type="Proteomes" id="UP000053719"/>
    </source>
</evidence>
<feature type="transmembrane region" description="Helical" evidence="1">
    <location>
        <begin position="78"/>
        <end position="99"/>
    </location>
</feature>
<feature type="transmembrane region" description="Helical" evidence="1">
    <location>
        <begin position="105"/>
        <end position="124"/>
    </location>
</feature>
<sequence>MQFQDFKGILSLIVLVILIITLINFCIYMEKTTKPFVKAKKKLIKERFPNLTNKELKSRNFSITKYELNNFFSRKQRIIIRIYGAILILSFILMIFGLITQKSILEALFAVVFFYLLALLFKLVRLIDNDRLAFWDEYLLSTPDNPLKIVMLDDDSKAKVNAIRKQFTRYFFVFGSLSFFLLFLV</sequence>
<keyword evidence="1" id="KW-0472">Membrane</keyword>
<dbReference type="PATRIC" id="fig|1360.114.peg.1404"/>
<dbReference type="EMBL" id="LKLU01000134">
    <property type="protein sequence ID" value="KSU18124.1"/>
    <property type="molecule type" value="Genomic_DNA"/>
</dbReference>
<keyword evidence="1" id="KW-1133">Transmembrane helix</keyword>
<organism evidence="2 3">
    <name type="scientific">Lactococcus lactis subsp. lactis</name>
    <name type="common">Streptococcus lactis</name>
    <dbReference type="NCBI Taxonomy" id="1360"/>
    <lineage>
        <taxon>Bacteria</taxon>
        <taxon>Bacillati</taxon>
        <taxon>Bacillota</taxon>
        <taxon>Bacilli</taxon>
        <taxon>Lactobacillales</taxon>
        <taxon>Streptococcaceae</taxon>
        <taxon>Lactococcus</taxon>
    </lineage>
</organism>